<feature type="transmembrane region" description="Helical" evidence="1">
    <location>
        <begin position="166"/>
        <end position="185"/>
    </location>
</feature>
<feature type="transmembrane region" description="Helical" evidence="1">
    <location>
        <begin position="49"/>
        <end position="73"/>
    </location>
</feature>
<proteinExistence type="predicted"/>
<feature type="transmembrane region" description="Helical" evidence="1">
    <location>
        <begin position="6"/>
        <end position="28"/>
    </location>
</feature>
<feature type="transmembrane region" description="Helical" evidence="1">
    <location>
        <begin position="265"/>
        <end position="288"/>
    </location>
</feature>
<protein>
    <submittedName>
        <fullName evidence="2">DUF2029 domain-containing protein</fullName>
    </submittedName>
</protein>
<organism evidence="2 3">
    <name type="scientific">Cellulomonas fulva</name>
    <dbReference type="NCBI Taxonomy" id="2835530"/>
    <lineage>
        <taxon>Bacteria</taxon>
        <taxon>Bacillati</taxon>
        <taxon>Actinomycetota</taxon>
        <taxon>Actinomycetes</taxon>
        <taxon>Micrococcales</taxon>
        <taxon>Cellulomonadaceae</taxon>
        <taxon>Cellulomonas</taxon>
    </lineage>
</organism>
<sequence>MLRSPLALWAAFALVHGWLIVVGVFWLPTDTFWDIDLYRWWMWQGLHDGVWPVLSGPWVYPAGAVVPMFAAALGGTGYGAGYSLAWSLWLTVFDALGVLALTHAPRVAGHRHAARTLVGAWWWVAFTALLGPVAMGRLDAVVAPLVVGALVLALRHPRVASALLTAGAWVKVAPGALLLPLWLVVRRTRDVVVPAVLVSAGVVLAVALGGGLAHVLSFLTEQDQRGLQIEAVGATPWVVASLWRPDIELLLNEQLITWEVSGPGAQAAADVLGALFYLGLAAAAAFLWWCRTRLGARLWSDETARAQLLLRGALLVATLLIVLNKVGSPQYVGWIAPPVAVALALRLPGWGRTAALVAGIAAATQVVFPWGYAQITGGGAGVTLVLVARNVALVALVVLVVRGLLRDTSPPDDAAPATSELVTGEPAALEPGAVAAHAPERAGDPQPS</sequence>
<keyword evidence="3" id="KW-1185">Reference proteome</keyword>
<gene>
    <name evidence="2" type="ORF">KIN34_06245</name>
</gene>
<name>A0ABS5TXM9_9CELL</name>
<keyword evidence="1" id="KW-0472">Membrane</keyword>
<evidence type="ECO:0000256" key="1">
    <source>
        <dbReference type="SAM" id="Phobius"/>
    </source>
</evidence>
<dbReference type="RefSeq" id="WP_214348184.1">
    <property type="nucleotide sequence ID" value="NZ_JAHBOH010000001.1"/>
</dbReference>
<feature type="transmembrane region" description="Helical" evidence="1">
    <location>
        <begin position="79"/>
        <end position="101"/>
    </location>
</feature>
<feature type="transmembrane region" description="Helical" evidence="1">
    <location>
        <begin position="113"/>
        <end position="131"/>
    </location>
</feature>
<feature type="transmembrane region" description="Helical" evidence="1">
    <location>
        <begin position="354"/>
        <end position="373"/>
    </location>
</feature>
<feature type="transmembrane region" description="Helical" evidence="1">
    <location>
        <begin position="191"/>
        <end position="215"/>
    </location>
</feature>
<keyword evidence="1" id="KW-0812">Transmembrane</keyword>
<evidence type="ECO:0000313" key="3">
    <source>
        <dbReference type="Proteomes" id="UP000722125"/>
    </source>
</evidence>
<reference evidence="2 3" key="1">
    <citation type="submission" date="2021-05" db="EMBL/GenBank/DDBJ databases">
        <title>Description of Cellulomonas sp. DKR-3 sp. nov.</title>
        <authorList>
            <person name="Dahal R.H."/>
            <person name="Chaudhary D.K."/>
        </authorList>
    </citation>
    <scope>NUCLEOTIDE SEQUENCE [LARGE SCALE GENOMIC DNA]</scope>
    <source>
        <strain evidence="2 3">DKR-3</strain>
    </source>
</reference>
<evidence type="ECO:0000313" key="2">
    <source>
        <dbReference type="EMBL" id="MBT0993886.1"/>
    </source>
</evidence>
<dbReference type="Proteomes" id="UP000722125">
    <property type="component" value="Unassembled WGS sequence"/>
</dbReference>
<feature type="transmembrane region" description="Helical" evidence="1">
    <location>
        <begin position="308"/>
        <end position="325"/>
    </location>
</feature>
<feature type="transmembrane region" description="Helical" evidence="1">
    <location>
        <begin position="379"/>
        <end position="401"/>
    </location>
</feature>
<comment type="caution">
    <text evidence="2">The sequence shown here is derived from an EMBL/GenBank/DDBJ whole genome shotgun (WGS) entry which is preliminary data.</text>
</comment>
<dbReference type="EMBL" id="JAHBOH010000001">
    <property type="protein sequence ID" value="MBT0993886.1"/>
    <property type="molecule type" value="Genomic_DNA"/>
</dbReference>
<accession>A0ABS5TXM9</accession>
<keyword evidence="1" id="KW-1133">Transmembrane helix</keyword>